<dbReference type="Proteomes" id="UP000238523">
    <property type="component" value="Chromosome"/>
</dbReference>
<evidence type="ECO:0000313" key="2">
    <source>
        <dbReference type="Proteomes" id="UP000238523"/>
    </source>
</evidence>
<dbReference type="RefSeq" id="WP_105006989.1">
    <property type="nucleotide sequence ID" value="NZ_CP025012.1"/>
</dbReference>
<proteinExistence type="predicted"/>
<gene>
    <name evidence="1" type="ORF">CUJ84_Chr003522</name>
</gene>
<name>A0A2K9Z6I8_RHILE</name>
<protein>
    <submittedName>
        <fullName evidence="1">Uncharacterized protein</fullName>
    </submittedName>
</protein>
<dbReference type="EMBL" id="CP025012">
    <property type="protein sequence ID" value="AUW43858.1"/>
    <property type="molecule type" value="Genomic_DNA"/>
</dbReference>
<accession>A0A2K9Z6I8</accession>
<dbReference type="AlphaFoldDB" id="A0A2K9Z6I8"/>
<sequence>MPNRPSELSNFYPDKFAQHARSLEASLVGCSIAAEQTGGTIHSYAGETDMSPALFEYRIGLLERLQSVDRQWRQAGEEMTDLSGSIAGLTHEAGLYTAMPQGLPAGTRRYVHFGRQCDIGGSANVYVEGFYYGTVQRPTGAAITFAFVGGGDPKPHSTLADRLASLTRTAIGIVSPNAETINNIKFVAADPQILKSASLSRACDFACAALRLIDQRFQVFQEYRPSFGIIH</sequence>
<organism evidence="1 2">
    <name type="scientific">Rhizobium leguminosarum</name>
    <dbReference type="NCBI Taxonomy" id="384"/>
    <lineage>
        <taxon>Bacteria</taxon>
        <taxon>Pseudomonadati</taxon>
        <taxon>Pseudomonadota</taxon>
        <taxon>Alphaproteobacteria</taxon>
        <taxon>Hyphomicrobiales</taxon>
        <taxon>Rhizobiaceae</taxon>
        <taxon>Rhizobium/Agrobacterium group</taxon>
        <taxon>Rhizobium</taxon>
    </lineage>
</organism>
<reference evidence="1 2" key="1">
    <citation type="submission" date="2017-11" db="EMBL/GenBank/DDBJ databases">
        <title>Complete genome of Rhizobium leguminosarum Norway, an ineffective micro-symbiont.</title>
        <authorList>
            <person name="Hoffrichter A."/>
            <person name="Liang J."/>
            <person name="Brachmann A."/>
            <person name="Marin M."/>
        </authorList>
    </citation>
    <scope>NUCLEOTIDE SEQUENCE [LARGE SCALE GENOMIC DNA]</scope>
    <source>
        <strain evidence="1 2">Norway</strain>
    </source>
</reference>
<evidence type="ECO:0000313" key="1">
    <source>
        <dbReference type="EMBL" id="AUW43858.1"/>
    </source>
</evidence>